<feature type="domain" description="CMP/dCMP-type deaminase" evidence="10">
    <location>
        <begin position="1044"/>
        <end position="1166"/>
    </location>
</feature>
<dbReference type="Pfam" id="PF00383">
    <property type="entry name" value="dCMP_cyt_deam_1"/>
    <property type="match status" value="1"/>
</dbReference>
<evidence type="ECO:0000259" key="10">
    <source>
        <dbReference type="PROSITE" id="PS51747"/>
    </source>
</evidence>
<feature type="region of interest" description="Disordered" evidence="9">
    <location>
        <begin position="1204"/>
        <end position="1229"/>
    </location>
</feature>
<feature type="compositionally biased region" description="Polar residues" evidence="9">
    <location>
        <begin position="419"/>
        <end position="429"/>
    </location>
</feature>
<organism evidence="11 12">
    <name type="scientific">Tripterygium wilfordii</name>
    <name type="common">Thunder God vine</name>
    <dbReference type="NCBI Taxonomy" id="458696"/>
    <lineage>
        <taxon>Eukaryota</taxon>
        <taxon>Viridiplantae</taxon>
        <taxon>Streptophyta</taxon>
        <taxon>Embryophyta</taxon>
        <taxon>Tracheophyta</taxon>
        <taxon>Spermatophyta</taxon>
        <taxon>Magnoliopsida</taxon>
        <taxon>eudicotyledons</taxon>
        <taxon>Gunneridae</taxon>
        <taxon>Pentapetalae</taxon>
        <taxon>rosids</taxon>
        <taxon>fabids</taxon>
        <taxon>Celastrales</taxon>
        <taxon>Celastraceae</taxon>
        <taxon>Tripterygium</taxon>
    </lineage>
</organism>
<feature type="compositionally biased region" description="Basic and acidic residues" evidence="9">
    <location>
        <begin position="569"/>
        <end position="587"/>
    </location>
</feature>
<feature type="region of interest" description="Disordered" evidence="9">
    <location>
        <begin position="653"/>
        <end position="690"/>
    </location>
</feature>
<proteinExistence type="inferred from homology"/>
<dbReference type="InParanoid" id="A0A7J7E0X8"/>
<reference evidence="11 12" key="1">
    <citation type="journal article" date="2020" name="Nat. Commun.">
        <title>Genome of Tripterygium wilfordii and identification of cytochrome P450 involved in triptolide biosynthesis.</title>
        <authorList>
            <person name="Tu L."/>
            <person name="Su P."/>
            <person name="Zhang Z."/>
            <person name="Gao L."/>
            <person name="Wang J."/>
            <person name="Hu T."/>
            <person name="Zhou J."/>
            <person name="Zhang Y."/>
            <person name="Zhao Y."/>
            <person name="Liu Y."/>
            <person name="Song Y."/>
            <person name="Tong Y."/>
            <person name="Lu Y."/>
            <person name="Yang J."/>
            <person name="Xu C."/>
            <person name="Jia M."/>
            <person name="Peters R.J."/>
            <person name="Huang L."/>
            <person name="Gao W."/>
        </authorList>
    </citation>
    <scope>NUCLEOTIDE SEQUENCE [LARGE SCALE GENOMIC DNA]</scope>
    <source>
        <strain evidence="12">cv. XIE 37</strain>
        <tissue evidence="11">Leaf</tissue>
    </source>
</reference>
<comment type="caution">
    <text evidence="11">The sequence shown here is derived from an EMBL/GenBank/DDBJ whole genome shotgun (WGS) entry which is preliminary data.</text>
</comment>
<feature type="compositionally biased region" description="Low complexity" evidence="9">
    <location>
        <begin position="245"/>
        <end position="258"/>
    </location>
</feature>
<dbReference type="AlphaFoldDB" id="A0A7J7E0X8"/>
<sequence>MYNTYTSSTLLSVRTKGSVSFSFNDYSNLLNERFDKNPLSQSPCCCSCCFHCCSPSFASNRVALNPALFYGLRQSTLIQCSPSRRLILGGRDRYHYRVPIYGFDSECFEVYCSLKQRGCNEGIGRRRKRSVGYANSSERRCLGDAEAVISLLSEEFSEEFLGDTKRNGRMSKKVEAGKRGDYVVGSYRRKKKDVGLGFSDNNSKQQAIKSVGVESREEGYGRKEKREEKEASTRGENLRGRRQDSSCSSYYSLSSSGDVESDLEVQDNPEQLIEELSSGLQESRNKSKGRFEKQMVGELKRHTDDIKDHAEISEQRNSVAASYSGQDWRKKSEKKLTEVSIEGTHSREEASKLHGENDHVEASSSHNHIDQEDSSFSMNFENRTRNQFGKKDEEIRQKSFSQRQYQEISKISRTKDSGVETTSQLQQQFSDREGSHRIATESTLETRDNYHNIVSHRAENSNLQRESEYKMKIKEEDTALFQSSHQESGKHISQIDRKDLERMQFRRESRDITSLSVQASDRDTNNTSQRNSEKRMIDQGRNSTSVVKILRETKEKHTQTDETEIQFKSNKEHQRATKVSTHLEKASEEASGIEASLNLVSQARVQHVDVKEGSQQNVSAMLMAPPSQLVARDSQHVDPVDGTAVELSYESDSSALIPNSAGSTPAMQHETYGRDRQSENYESPLNHSTHEDALSSVRRFEESSMHFVGEFFEKARVEVSTSNVHREKVSLNEELMHEGQGHVRKRSDEYGFVEFQSKEHDSRQSSDSSAGKGPSDAMWDVRDTSVQQPPEVEEAPESDGSAIVRRTGRSLWSIIADVVRLRWRSHAETPKSAGRSRQKNSSNESVSSEAWFSGRDADETNDENVKGERRRRLHEASRPYQPELEKTSIQSEDEDPERIRLKGKVRQPRGEKSSSSAILKSELPSRGVFPNSEEGTSTNEDGQSSQGASVVVRTEEQLQPMPSRSTSESPIIEEIGGTVRTNISGSGSKELMVQPISSNLSEVSGSGKKEGELKQRKLQRSTQVPRDKFDDWEEAYRLESEQRKIDEMFMREALIEAQKAADTWEVPVGAVLVRDGKIIARGYNLVEELRDSTAHAEMICIREASSLLRSWRLTETTLYVTLEPCPMCAGAILQARINTLVWGAPNKLLGADGSWIRLFPSGGEGTGSEMSDKPAAPVHPFHPKMTIRRGVLETECADTMQQFFRRRRRKENKSDPSSPPSNLPTSDHLPKLLNKMQDIFHIMFCS</sequence>
<feature type="compositionally biased region" description="Polar residues" evidence="9">
    <location>
        <begin position="933"/>
        <end position="948"/>
    </location>
</feature>
<evidence type="ECO:0000256" key="8">
    <source>
        <dbReference type="ARBA" id="ARBA00048045"/>
    </source>
</evidence>
<dbReference type="Gene3D" id="3.40.140.10">
    <property type="entry name" value="Cytidine Deaminase, domain 2"/>
    <property type="match status" value="1"/>
</dbReference>
<evidence type="ECO:0000256" key="4">
    <source>
        <dbReference type="ARBA" id="ARBA00022694"/>
    </source>
</evidence>
<evidence type="ECO:0000256" key="1">
    <source>
        <dbReference type="ARBA" id="ARBA00001947"/>
    </source>
</evidence>
<feature type="region of interest" description="Disordered" evidence="9">
    <location>
        <begin position="507"/>
        <end position="543"/>
    </location>
</feature>
<keyword evidence="6" id="KW-0378">Hydrolase</keyword>
<feature type="compositionally biased region" description="Basic and acidic residues" evidence="9">
    <location>
        <begin position="327"/>
        <end position="337"/>
    </location>
</feature>
<dbReference type="GO" id="GO:0046872">
    <property type="term" value="F:metal ion binding"/>
    <property type="evidence" value="ECO:0007669"/>
    <property type="project" value="UniProtKB-KW"/>
</dbReference>
<dbReference type="PROSITE" id="PS51747">
    <property type="entry name" value="CYT_DCMP_DEAMINASES_2"/>
    <property type="match status" value="1"/>
</dbReference>
<feature type="compositionally biased region" description="Basic and acidic residues" evidence="9">
    <location>
        <begin position="214"/>
        <end position="244"/>
    </location>
</feature>
<keyword evidence="7" id="KW-0862">Zinc</keyword>
<evidence type="ECO:0000256" key="5">
    <source>
        <dbReference type="ARBA" id="ARBA00022723"/>
    </source>
</evidence>
<evidence type="ECO:0000256" key="6">
    <source>
        <dbReference type="ARBA" id="ARBA00022801"/>
    </source>
</evidence>
<feature type="region of interest" description="Disordered" evidence="9">
    <location>
        <begin position="555"/>
        <end position="587"/>
    </location>
</feature>
<feature type="compositionally biased region" description="Polar residues" evidence="9">
    <location>
        <begin position="398"/>
        <end position="411"/>
    </location>
</feature>
<keyword evidence="4" id="KW-0819">tRNA processing</keyword>
<dbReference type="HAMAP" id="MF_00972">
    <property type="entry name" value="tRNA_aden_deaminase"/>
    <property type="match status" value="1"/>
</dbReference>
<dbReference type="GO" id="GO:0002100">
    <property type="term" value="P:tRNA wobble adenosine to inosine editing"/>
    <property type="evidence" value="ECO:0007669"/>
    <property type="project" value="InterPro"/>
</dbReference>
<evidence type="ECO:0000313" key="12">
    <source>
        <dbReference type="Proteomes" id="UP000593562"/>
    </source>
</evidence>
<name>A0A7J7E0X8_TRIWF</name>
<dbReference type="Proteomes" id="UP000593562">
    <property type="component" value="Unassembled WGS sequence"/>
</dbReference>
<feature type="region of interest" description="Disordered" evidence="9">
    <location>
        <begin position="756"/>
        <end position="780"/>
    </location>
</feature>
<feature type="compositionally biased region" description="Polar residues" evidence="9">
    <location>
        <begin position="315"/>
        <end position="325"/>
    </location>
</feature>
<feature type="compositionally biased region" description="Polar residues" evidence="9">
    <location>
        <begin position="653"/>
        <end position="666"/>
    </location>
</feature>
<keyword evidence="12" id="KW-1185">Reference proteome</keyword>
<dbReference type="FunFam" id="3.40.140.10:FF:000005">
    <property type="entry name" value="tRNA-specific adenosine deaminase"/>
    <property type="match status" value="1"/>
</dbReference>
<evidence type="ECO:0000313" key="11">
    <source>
        <dbReference type="EMBL" id="KAF5751966.1"/>
    </source>
</evidence>
<dbReference type="GO" id="GO:0009507">
    <property type="term" value="C:chloroplast"/>
    <property type="evidence" value="ECO:0007669"/>
    <property type="project" value="TreeGrafter"/>
</dbReference>
<keyword evidence="5" id="KW-0479">Metal-binding</keyword>
<gene>
    <name evidence="11" type="ORF">HS088_TW02G00985</name>
</gene>
<dbReference type="EC" id="3.5.4.33" evidence="3"/>
<feature type="compositionally biased region" description="Basic and acidic residues" evidence="9">
    <location>
        <begin position="283"/>
        <end position="314"/>
    </location>
</feature>
<protein>
    <recommendedName>
        <fullName evidence="3">tRNA(adenine(34)) deaminase</fullName>
        <ecNumber evidence="3">3.5.4.33</ecNumber>
    </recommendedName>
</protein>
<evidence type="ECO:0000256" key="2">
    <source>
        <dbReference type="ARBA" id="ARBA00011738"/>
    </source>
</evidence>
<feature type="compositionally biased region" description="Polar residues" evidence="9">
    <location>
        <begin position="512"/>
        <end position="530"/>
    </location>
</feature>
<dbReference type="EMBL" id="JAAARO010000002">
    <property type="protein sequence ID" value="KAF5751966.1"/>
    <property type="molecule type" value="Genomic_DNA"/>
</dbReference>
<dbReference type="PANTHER" id="PTHR11079:SF179">
    <property type="entry name" value="TRNA(ADENINE(34)) DEAMINASE, CHLOROPLASTIC"/>
    <property type="match status" value="1"/>
</dbReference>
<accession>A0A7J7E0X8</accession>
<dbReference type="InterPro" id="IPR028883">
    <property type="entry name" value="tRNA_aden_deaminase"/>
</dbReference>
<dbReference type="FunCoup" id="A0A7J7E0X8">
    <property type="interactions" value="2529"/>
</dbReference>
<dbReference type="InterPro" id="IPR002125">
    <property type="entry name" value="CMP_dCMP_dom"/>
</dbReference>
<feature type="compositionally biased region" description="Basic and acidic residues" evidence="9">
    <location>
        <begin position="855"/>
        <end position="867"/>
    </location>
</feature>
<dbReference type="CDD" id="cd01285">
    <property type="entry name" value="nucleoside_deaminase"/>
    <property type="match status" value="1"/>
</dbReference>
<feature type="compositionally biased region" description="Polar residues" evidence="9">
    <location>
        <begin position="374"/>
        <end position="387"/>
    </location>
</feature>
<feature type="compositionally biased region" description="Polar residues" evidence="9">
    <location>
        <begin position="839"/>
        <end position="850"/>
    </location>
</feature>
<feature type="compositionally biased region" description="Basic and acidic residues" evidence="9">
    <location>
        <begin position="430"/>
        <end position="443"/>
    </location>
</feature>
<evidence type="ECO:0000256" key="7">
    <source>
        <dbReference type="ARBA" id="ARBA00022833"/>
    </source>
</evidence>
<dbReference type="PANTHER" id="PTHR11079">
    <property type="entry name" value="CYTOSINE DEAMINASE FAMILY MEMBER"/>
    <property type="match status" value="1"/>
</dbReference>
<comment type="cofactor">
    <cofactor evidence="1">
        <name>Zn(2+)</name>
        <dbReference type="ChEBI" id="CHEBI:29105"/>
    </cofactor>
</comment>
<dbReference type="SUPFAM" id="SSF53927">
    <property type="entry name" value="Cytidine deaminase-like"/>
    <property type="match status" value="1"/>
</dbReference>
<dbReference type="InterPro" id="IPR016193">
    <property type="entry name" value="Cytidine_deaminase-like"/>
</dbReference>
<dbReference type="GO" id="GO:0052717">
    <property type="term" value="F:tRNA-specific adenosine-34 deaminase activity"/>
    <property type="evidence" value="ECO:0007669"/>
    <property type="project" value="UniProtKB-EC"/>
</dbReference>
<dbReference type="OrthoDB" id="408702at2759"/>
<comment type="subunit">
    <text evidence="2">Homodimer.</text>
</comment>
<feature type="compositionally biased region" description="Basic and acidic residues" evidence="9">
    <location>
        <begin position="344"/>
        <end position="371"/>
    </location>
</feature>
<feature type="region of interest" description="Disordered" evidence="9">
    <location>
        <begin position="827"/>
        <end position="950"/>
    </location>
</feature>
<comment type="catalytic activity">
    <reaction evidence="8">
        <text>adenosine(34) in tRNA + H2O + H(+) = inosine(34) in tRNA + NH4(+)</text>
        <dbReference type="Rhea" id="RHEA:43168"/>
        <dbReference type="Rhea" id="RHEA-COMP:10373"/>
        <dbReference type="Rhea" id="RHEA-COMP:10374"/>
        <dbReference type="ChEBI" id="CHEBI:15377"/>
        <dbReference type="ChEBI" id="CHEBI:15378"/>
        <dbReference type="ChEBI" id="CHEBI:28938"/>
        <dbReference type="ChEBI" id="CHEBI:74411"/>
        <dbReference type="ChEBI" id="CHEBI:82852"/>
        <dbReference type="EC" id="3.5.4.33"/>
    </reaction>
</comment>
<feature type="region of interest" description="Disordered" evidence="9">
    <location>
        <begin position="207"/>
        <end position="443"/>
    </location>
</feature>
<evidence type="ECO:0000256" key="3">
    <source>
        <dbReference type="ARBA" id="ARBA00012740"/>
    </source>
</evidence>
<evidence type="ECO:0000256" key="9">
    <source>
        <dbReference type="SAM" id="MobiDB-lite"/>
    </source>
</evidence>